<keyword evidence="5" id="KW-0472">Membrane</keyword>
<feature type="compositionally biased region" description="Gly residues" evidence="7">
    <location>
        <begin position="26"/>
        <end position="54"/>
    </location>
</feature>
<organism evidence="9 10">
    <name type="scientific">Halococcus saccharolyticus DSM 5350</name>
    <dbReference type="NCBI Taxonomy" id="1227455"/>
    <lineage>
        <taxon>Archaea</taxon>
        <taxon>Methanobacteriati</taxon>
        <taxon>Methanobacteriota</taxon>
        <taxon>Stenosarchaea group</taxon>
        <taxon>Halobacteria</taxon>
        <taxon>Halobacteriales</taxon>
        <taxon>Halococcaceae</taxon>
        <taxon>Halococcus</taxon>
    </lineage>
</organism>
<dbReference type="PANTHER" id="PTHR34296">
    <property type="entry name" value="TRANSCRIPTIONAL ACTIVATOR PROTEIN MED"/>
    <property type="match status" value="1"/>
</dbReference>
<dbReference type="Gene3D" id="3.40.50.2300">
    <property type="match status" value="2"/>
</dbReference>
<evidence type="ECO:0000313" key="9">
    <source>
        <dbReference type="EMBL" id="EMA44043.1"/>
    </source>
</evidence>
<feature type="domain" description="ABC transporter substrate-binding protein PnrA-like" evidence="8">
    <location>
        <begin position="73"/>
        <end position="385"/>
    </location>
</feature>
<evidence type="ECO:0000256" key="7">
    <source>
        <dbReference type="SAM" id="MobiDB-lite"/>
    </source>
</evidence>
<comment type="caution">
    <text evidence="9">The sequence shown here is derived from an EMBL/GenBank/DDBJ whole genome shotgun (WGS) entry which is preliminary data.</text>
</comment>
<dbReference type="AlphaFoldDB" id="M0MFC8"/>
<dbReference type="PROSITE" id="PS51318">
    <property type="entry name" value="TAT"/>
    <property type="match status" value="1"/>
</dbReference>
<dbReference type="Pfam" id="PF02608">
    <property type="entry name" value="Bmp"/>
    <property type="match status" value="1"/>
</dbReference>
<dbReference type="InterPro" id="IPR003760">
    <property type="entry name" value="PnrA-like"/>
</dbReference>
<evidence type="ECO:0000256" key="6">
    <source>
        <dbReference type="ARBA" id="ARBA00023288"/>
    </source>
</evidence>
<evidence type="ECO:0000256" key="4">
    <source>
        <dbReference type="ARBA" id="ARBA00022729"/>
    </source>
</evidence>
<comment type="similarity">
    <text evidence="2">Belongs to the BMP lipoprotein family.</text>
</comment>
<evidence type="ECO:0000256" key="3">
    <source>
        <dbReference type="ARBA" id="ARBA00022475"/>
    </source>
</evidence>
<comment type="subcellular location">
    <subcellularLocation>
        <location evidence="1">Cell membrane</location>
        <topology evidence="1">Lipid-anchor</topology>
    </subcellularLocation>
</comment>
<dbReference type="PATRIC" id="fig|1227455.4.peg.2250"/>
<evidence type="ECO:0000256" key="2">
    <source>
        <dbReference type="ARBA" id="ARBA00008610"/>
    </source>
</evidence>
<evidence type="ECO:0000259" key="8">
    <source>
        <dbReference type="Pfam" id="PF02608"/>
    </source>
</evidence>
<dbReference type="InterPro" id="IPR028082">
    <property type="entry name" value="Peripla_BP_I"/>
</dbReference>
<dbReference type="InParanoid" id="M0MFC8"/>
<dbReference type="EMBL" id="AOMD01000025">
    <property type="protein sequence ID" value="EMA44043.1"/>
    <property type="molecule type" value="Genomic_DNA"/>
</dbReference>
<name>M0MFC8_9EURY</name>
<dbReference type="InterPro" id="IPR050957">
    <property type="entry name" value="BMP_lipoprotein"/>
</dbReference>
<evidence type="ECO:0000313" key="10">
    <source>
        <dbReference type="Proteomes" id="UP000011669"/>
    </source>
</evidence>
<keyword evidence="3" id="KW-1003">Cell membrane</keyword>
<dbReference type="PROSITE" id="PS51257">
    <property type="entry name" value="PROKAR_LIPOPROTEIN"/>
    <property type="match status" value="1"/>
</dbReference>
<accession>M0MFC8</accession>
<dbReference type="SUPFAM" id="SSF53822">
    <property type="entry name" value="Periplasmic binding protein-like I"/>
    <property type="match status" value="1"/>
</dbReference>
<protein>
    <submittedName>
        <fullName evidence="9">Nucleoside-binding protein</fullName>
    </submittedName>
</protein>
<proteinExistence type="inferred from homology"/>
<dbReference type="OrthoDB" id="26626at2157"/>
<gene>
    <name evidence="9" type="ORF">C449_10973</name>
</gene>
<sequence length="391" mass="39911">MRTSPDRRRFLQIAGAAGIAGLAGCTSGGGGSGSGNDSGGSNGSAGSNGSGGNGSNATGNASGGSGSGSDMNVGMVYAKGGLGDKSFNDSANRGVKRAADELGVSFNNAQPEQNSDFPTFQRRFAQQTNPAYDLICCIGFAQVSGLQDVAPNFSDQNFMLVDGVVEEPNVASYTFKEHVGSFQIGHLAGLLTTREMSAGAGETNPENATLGFVGGEEVPLIKKFQAGFEAGAKHANEEANVRVAYTGSFSDPGAGKEAAVSMYDNGADIVYHAAGGSGIGVFQAAQGQGRYAIGVDSDQSVSSPKFSDVILASMVKKVNNAVFRSIENVANDSFNGGSVTTLGLEGNGVEAVYGQELGPEIPEEVKQSLEESQEKIIAGDISVPQEPGQVE</sequence>
<dbReference type="RefSeq" id="WP_006078054.1">
    <property type="nucleotide sequence ID" value="NZ_AOMD01000025.1"/>
</dbReference>
<dbReference type="CDD" id="cd06354">
    <property type="entry name" value="PBP1_PrnA-like"/>
    <property type="match status" value="1"/>
</dbReference>
<dbReference type="InterPro" id="IPR006311">
    <property type="entry name" value="TAT_signal"/>
</dbReference>
<dbReference type="Proteomes" id="UP000011669">
    <property type="component" value="Unassembled WGS sequence"/>
</dbReference>
<keyword evidence="6" id="KW-0449">Lipoprotein</keyword>
<reference evidence="9 10" key="1">
    <citation type="journal article" date="2014" name="PLoS Genet.">
        <title>Phylogenetically driven sequencing of extremely halophilic archaea reveals strategies for static and dynamic osmo-response.</title>
        <authorList>
            <person name="Becker E.A."/>
            <person name="Seitzer P.M."/>
            <person name="Tritt A."/>
            <person name="Larsen D."/>
            <person name="Krusor M."/>
            <person name="Yao A.I."/>
            <person name="Wu D."/>
            <person name="Madern D."/>
            <person name="Eisen J.A."/>
            <person name="Darling A.E."/>
            <person name="Facciotti M.T."/>
        </authorList>
    </citation>
    <scope>NUCLEOTIDE SEQUENCE [LARGE SCALE GENOMIC DNA]</scope>
    <source>
        <strain evidence="9 10">DSM 5350</strain>
    </source>
</reference>
<dbReference type="GO" id="GO:0005886">
    <property type="term" value="C:plasma membrane"/>
    <property type="evidence" value="ECO:0007669"/>
    <property type="project" value="UniProtKB-SubCell"/>
</dbReference>
<evidence type="ECO:0000256" key="1">
    <source>
        <dbReference type="ARBA" id="ARBA00004193"/>
    </source>
</evidence>
<keyword evidence="4" id="KW-0732">Signal</keyword>
<feature type="region of interest" description="Disordered" evidence="7">
    <location>
        <begin position="26"/>
        <end position="68"/>
    </location>
</feature>
<keyword evidence="10" id="KW-1185">Reference proteome</keyword>
<evidence type="ECO:0000256" key="5">
    <source>
        <dbReference type="ARBA" id="ARBA00023136"/>
    </source>
</evidence>
<dbReference type="STRING" id="1227455.C449_10973"/>
<dbReference type="PANTHER" id="PTHR34296:SF2">
    <property type="entry name" value="ABC TRANSPORTER GUANOSINE-BINDING PROTEIN NUPN"/>
    <property type="match status" value="1"/>
</dbReference>